<feature type="signal peptide" evidence="1">
    <location>
        <begin position="1"/>
        <end position="26"/>
    </location>
</feature>
<dbReference type="EMBL" id="JAGQDG010000002">
    <property type="protein sequence ID" value="MBQ0935115.1"/>
    <property type="molecule type" value="Genomic_DNA"/>
</dbReference>
<evidence type="ECO:0000256" key="1">
    <source>
        <dbReference type="SAM" id="SignalP"/>
    </source>
</evidence>
<dbReference type="Proteomes" id="UP000672097">
    <property type="component" value="Unassembled WGS sequence"/>
</dbReference>
<organism evidence="2 3">
    <name type="scientific">Ideonella paludis</name>
    <dbReference type="NCBI Taxonomy" id="1233411"/>
    <lineage>
        <taxon>Bacteria</taxon>
        <taxon>Pseudomonadati</taxon>
        <taxon>Pseudomonadota</taxon>
        <taxon>Betaproteobacteria</taxon>
        <taxon>Burkholderiales</taxon>
        <taxon>Sphaerotilaceae</taxon>
        <taxon>Ideonella</taxon>
    </lineage>
</organism>
<evidence type="ECO:0000313" key="2">
    <source>
        <dbReference type="EMBL" id="MBQ0935115.1"/>
    </source>
</evidence>
<keyword evidence="1" id="KW-0732">Signal</keyword>
<protein>
    <submittedName>
        <fullName evidence="2">Uncharacterized protein</fullName>
    </submittedName>
</protein>
<proteinExistence type="predicted"/>
<dbReference type="RefSeq" id="WP_210807693.1">
    <property type="nucleotide sequence ID" value="NZ_JAGQDG010000002.1"/>
</dbReference>
<feature type="chain" id="PRO_5046071645" evidence="1">
    <location>
        <begin position="27"/>
        <end position="118"/>
    </location>
</feature>
<gene>
    <name evidence="2" type="ORF">KAK11_07245</name>
</gene>
<sequence>MERSVRLVGRACASVALGLFSSFSFAQQCYPTHCVGTVEEIYSHVEAGGLTYVKIAGDVSKLNCTPVSGSHLTLPGDKPGSKGLMAMLLAAQASGRTIGLRIADGSVGCIVVYATLGK</sequence>
<evidence type="ECO:0000313" key="3">
    <source>
        <dbReference type="Proteomes" id="UP000672097"/>
    </source>
</evidence>
<keyword evidence="3" id="KW-1185">Reference proteome</keyword>
<accession>A0ABS5DVH2</accession>
<reference evidence="2 3" key="1">
    <citation type="submission" date="2021-04" db="EMBL/GenBank/DDBJ databases">
        <title>The genome sequence of type strain Ideonella paludis KCTC 32238.</title>
        <authorList>
            <person name="Liu Y."/>
        </authorList>
    </citation>
    <scope>NUCLEOTIDE SEQUENCE [LARGE SCALE GENOMIC DNA]</scope>
    <source>
        <strain evidence="2 3">KCTC 32238</strain>
    </source>
</reference>
<name>A0ABS5DVH2_9BURK</name>
<comment type="caution">
    <text evidence="2">The sequence shown here is derived from an EMBL/GenBank/DDBJ whole genome shotgun (WGS) entry which is preliminary data.</text>
</comment>